<organism evidence="1 2">
    <name type="scientific">Boeremia exigua</name>
    <dbReference type="NCBI Taxonomy" id="749465"/>
    <lineage>
        <taxon>Eukaryota</taxon>
        <taxon>Fungi</taxon>
        <taxon>Dikarya</taxon>
        <taxon>Ascomycota</taxon>
        <taxon>Pezizomycotina</taxon>
        <taxon>Dothideomycetes</taxon>
        <taxon>Pleosporomycetidae</taxon>
        <taxon>Pleosporales</taxon>
        <taxon>Pleosporineae</taxon>
        <taxon>Didymellaceae</taxon>
        <taxon>Boeremia</taxon>
    </lineage>
</organism>
<reference evidence="1" key="1">
    <citation type="submission" date="2022-11" db="EMBL/GenBank/DDBJ databases">
        <title>Genome Sequence of Boeremia exigua.</title>
        <authorList>
            <person name="Buettner E."/>
        </authorList>
    </citation>
    <scope>NUCLEOTIDE SEQUENCE</scope>
    <source>
        <strain evidence="1">CU02</strain>
    </source>
</reference>
<proteinExistence type="predicted"/>
<comment type="caution">
    <text evidence="1">The sequence shown here is derived from an EMBL/GenBank/DDBJ whole genome shotgun (WGS) entry which is preliminary data.</text>
</comment>
<sequence length="313" mass="35461">MEHLDSSDHDFSLPEDKAPDLDRRAMGDHHPASRTGSNRVEWGLEDLATGDDVLRFIARLAWSSIVNAEQNLKRILTFQYRDFKLDRHDKSRISAAIQQLLKDGEITQNPVRKEQHPTQVTSVELSQLDDLNSVVDPTKLCVAYAMRIGLLSETNWKDAISTVLRRPSKRFVWTKPDSPVFFALTRGQRLDFENPAAVDTQNHFLSNAAELVGMIEAPVSHDIRRSAAADVFTLKSNTGDTDRVRRSLCHSTASMNAGMTDRYIGRSRDDLWKARLEADTEVDPFGVTFAGESFKKRKITTTDIDEHNRLRNV</sequence>
<gene>
    <name evidence="1" type="ORF">OPT61_g6701</name>
</gene>
<dbReference type="EMBL" id="JAPHNI010000497">
    <property type="protein sequence ID" value="KAJ8110459.1"/>
    <property type="molecule type" value="Genomic_DNA"/>
</dbReference>
<accession>A0ACC2I625</accession>
<protein>
    <submittedName>
        <fullName evidence="1">Uncharacterized protein</fullName>
    </submittedName>
</protein>
<evidence type="ECO:0000313" key="1">
    <source>
        <dbReference type="EMBL" id="KAJ8110459.1"/>
    </source>
</evidence>
<dbReference type="Proteomes" id="UP001153331">
    <property type="component" value="Unassembled WGS sequence"/>
</dbReference>
<name>A0ACC2I625_9PLEO</name>
<evidence type="ECO:0000313" key="2">
    <source>
        <dbReference type="Proteomes" id="UP001153331"/>
    </source>
</evidence>
<keyword evidence="2" id="KW-1185">Reference proteome</keyword>